<comment type="caution">
    <text evidence="2">The sequence shown here is derived from an EMBL/GenBank/DDBJ whole genome shotgun (WGS) entry which is preliminary data.</text>
</comment>
<keyword evidence="3" id="KW-1185">Reference proteome</keyword>
<dbReference type="AlphaFoldDB" id="A0AAN8GCI9"/>
<feature type="repeat" description="ANK" evidence="1">
    <location>
        <begin position="872"/>
        <end position="904"/>
    </location>
</feature>
<dbReference type="PANTHER" id="PTHR24133">
    <property type="entry name" value="ANKYRIN DOMAIN-CONTAINING"/>
    <property type="match status" value="1"/>
</dbReference>
<reference evidence="2 3" key="1">
    <citation type="submission" date="2024-01" db="EMBL/GenBank/DDBJ databases">
        <title>The genome of the rayed Mediterranean limpet Patella caerulea (Linnaeus, 1758).</title>
        <authorList>
            <person name="Anh-Thu Weber A."/>
            <person name="Halstead-Nussloch G."/>
        </authorList>
    </citation>
    <scope>NUCLEOTIDE SEQUENCE [LARGE SCALE GENOMIC DNA]</scope>
    <source>
        <strain evidence="2">AATW-2023a</strain>
        <tissue evidence="2">Whole specimen</tissue>
    </source>
</reference>
<name>A0AAN8GCI9_PATCE</name>
<dbReference type="Proteomes" id="UP001347796">
    <property type="component" value="Unassembled WGS sequence"/>
</dbReference>
<feature type="repeat" description="ANK" evidence="1">
    <location>
        <begin position="385"/>
        <end position="417"/>
    </location>
</feature>
<dbReference type="InterPro" id="IPR036770">
    <property type="entry name" value="Ankyrin_rpt-contain_sf"/>
</dbReference>
<feature type="repeat" description="ANK" evidence="1">
    <location>
        <begin position="176"/>
        <end position="204"/>
    </location>
</feature>
<dbReference type="InterPro" id="IPR052391">
    <property type="entry name" value="E3_Ligase-Neurotoxin"/>
</dbReference>
<dbReference type="PROSITE" id="PS50297">
    <property type="entry name" value="ANK_REP_REGION"/>
    <property type="match status" value="6"/>
</dbReference>
<feature type="repeat" description="ANK" evidence="1">
    <location>
        <begin position="524"/>
        <end position="556"/>
    </location>
</feature>
<feature type="repeat" description="ANK" evidence="1">
    <location>
        <begin position="732"/>
        <end position="764"/>
    </location>
</feature>
<evidence type="ECO:0000313" key="3">
    <source>
        <dbReference type="Proteomes" id="UP001347796"/>
    </source>
</evidence>
<proteinExistence type="predicted"/>
<keyword evidence="1" id="KW-0040">ANK repeat</keyword>
<evidence type="ECO:0000313" key="2">
    <source>
        <dbReference type="EMBL" id="KAK6168261.1"/>
    </source>
</evidence>
<dbReference type="EMBL" id="JAZGQO010000018">
    <property type="protein sequence ID" value="KAK6168261.1"/>
    <property type="molecule type" value="Genomic_DNA"/>
</dbReference>
<feature type="repeat" description="ANK" evidence="1">
    <location>
        <begin position="593"/>
        <end position="625"/>
    </location>
</feature>
<dbReference type="Pfam" id="PF00023">
    <property type="entry name" value="Ank"/>
    <property type="match status" value="2"/>
</dbReference>
<dbReference type="Gene3D" id="1.25.40.20">
    <property type="entry name" value="Ankyrin repeat-containing domain"/>
    <property type="match status" value="5"/>
</dbReference>
<protein>
    <submittedName>
        <fullName evidence="2">Uncharacterized protein</fullName>
    </submittedName>
</protein>
<accession>A0AAN8GCI9</accession>
<evidence type="ECO:0000256" key="1">
    <source>
        <dbReference type="PROSITE-ProRule" id="PRU00023"/>
    </source>
</evidence>
<dbReference type="PROSITE" id="PS50088">
    <property type="entry name" value="ANK_REPEAT"/>
    <property type="match status" value="9"/>
</dbReference>
<feature type="repeat" description="ANK" evidence="1">
    <location>
        <begin position="246"/>
        <end position="274"/>
    </location>
</feature>
<dbReference type="SMART" id="SM00248">
    <property type="entry name" value="ANK"/>
    <property type="match status" value="30"/>
</dbReference>
<gene>
    <name evidence="2" type="ORF">SNE40_022124</name>
</gene>
<organism evidence="2 3">
    <name type="scientific">Patella caerulea</name>
    <name type="common">Rayed Mediterranean limpet</name>
    <dbReference type="NCBI Taxonomy" id="87958"/>
    <lineage>
        <taxon>Eukaryota</taxon>
        <taxon>Metazoa</taxon>
        <taxon>Spiralia</taxon>
        <taxon>Lophotrochozoa</taxon>
        <taxon>Mollusca</taxon>
        <taxon>Gastropoda</taxon>
        <taxon>Patellogastropoda</taxon>
        <taxon>Patelloidea</taxon>
        <taxon>Patellidae</taxon>
        <taxon>Patella</taxon>
    </lineage>
</organism>
<dbReference type="Pfam" id="PF12796">
    <property type="entry name" value="Ank_2"/>
    <property type="match status" value="7"/>
</dbReference>
<dbReference type="Pfam" id="PF13606">
    <property type="entry name" value="Ank_3"/>
    <property type="match status" value="1"/>
</dbReference>
<sequence length="1175" mass="130211">MSETKNQIEDSDNEFLLHHSGYIDDKVKLRVSTGYTSCKTLVNICQSPQIDLHKLIFDKTLYRTMNKRDQTGILDIRNCLLRDQTGILDIRNWLLQGGGLGFRDRYNKSLLHYACRYSTLTAVQYLADNSCNVNCVGGKYYRTPLFYCCYTDVPQAVEKMKILVTNGANLDVTDINNISPLHIACALSTVDVVQYLVDNNCNVNCVIGKYNRTPIFYCCYKDVPQAVEKMKVLVSNGAKFDVTDKDSTSPLHLACALSTVDVVQYLVDNNCNVNCVIGKYNRTPIFYCCYKDVPQAVEKMKVLVSNGAKLDVTDIDNTSPLHIACWLSTVDVVQYLIDNGCNVNCVDKYNITPVVYCCLKDVPQAVEKMKVLASNGAKLDGTDIDNTSPLHIACWLSTVGVVQYLADNNCNVNCVDEYNTTPVFYCCFKDVPQAVEKMKVLASNGANLDGTDIDNTSLLHVACALSTVDGVQYLVDNNCNVNCVGGKYNRTPVFYCCLKDVPQAVEKMKVLASNGANLDGTDIDNASLLHVACTQSTVDVVQYLIDNGCKMNCVDKYNRTPVFYCCFKDVPQAVEKMKVLASNGANLDGTDINNESALHEACALSTVDVVQYLVDNKCNVNCVDEYNTTPVFYCCYKDAPQAIEKMKLLVSNGAKLDVTDIDNTSLLHVACALSTVDVVHYLIDNNCNVNCVGGRYNRTPVFYCCYTDVPQAVEKMKVLVSNGANLDVTDIKNTSPLHIACMISTVAVVQYLADNNCNVNCVRGRYNRTPVFYCCFKDVPQAVEKMKVLVSNGAKLDVTDIDNTSPSHIACWLSTVDVVQYLIDNKCNVNCVDGKYNRTPVFYCCYKDVPQAVEKMKVLVSNGVTLYVTDKDNTSPLHVACALSTVDVVQYLIDNNCNVNYVGGRYNRTPLFYCCYTDVPQAVEKMKVLVSNGAYLDFTDIDNTPLLHIACALSTVDVVQCLVYNNCNVNCVGGKYNRTPLFYCCYTDVPQAVEKMQVLVSNGANLDLTGIDNIPLLHIACALSTVDVVQYLVDNNCNVNCVGGKFNRTPVFYCCFKDVPQAVEKINVLVSNGARLDSVDAQNFTLLHLACELSTVEVVEYLIDRNCNVNYIGGRHNSTSVFYSCCVSETQRIDKIKLLLSRGAKLNRGQKLICIEKAKSLGYYDTVQFVDKIPV</sequence>
<feature type="repeat" description="ANK" evidence="1">
    <location>
        <begin position="316"/>
        <end position="348"/>
    </location>
</feature>
<dbReference type="SUPFAM" id="SSF48403">
    <property type="entry name" value="Ankyrin repeat"/>
    <property type="match status" value="3"/>
</dbReference>
<dbReference type="InterPro" id="IPR002110">
    <property type="entry name" value="Ankyrin_rpt"/>
</dbReference>
<dbReference type="PANTHER" id="PTHR24133:SF40">
    <property type="entry name" value="ANKYRIN REPEAT DOMAIN 44"/>
    <property type="match status" value="1"/>
</dbReference>
<feature type="repeat" description="ANK" evidence="1">
    <location>
        <begin position="1082"/>
        <end position="1114"/>
    </location>
</feature>